<protein>
    <submittedName>
        <fullName evidence="2">Stage V sporulation protein AC</fullName>
    </submittedName>
</protein>
<dbReference type="InterPro" id="IPR005562">
    <property type="entry name" value="SpoVA"/>
</dbReference>
<feature type="transmembrane region" description="Helical" evidence="1">
    <location>
        <begin position="76"/>
        <end position="98"/>
    </location>
</feature>
<dbReference type="OrthoDB" id="9797988at2"/>
<dbReference type="Pfam" id="PF03862">
    <property type="entry name" value="SpoVAC_SpoVAEB"/>
    <property type="match status" value="1"/>
</dbReference>
<dbReference type="EMBL" id="FOWD01000035">
    <property type="protein sequence ID" value="SFO52132.1"/>
    <property type="molecule type" value="Genomic_DNA"/>
</dbReference>
<dbReference type="AlphaFoldDB" id="A0A1I5HV13"/>
<dbReference type="InterPro" id="IPR014203">
    <property type="entry name" value="Spore_V_AC"/>
</dbReference>
<evidence type="ECO:0000256" key="1">
    <source>
        <dbReference type="SAM" id="Phobius"/>
    </source>
</evidence>
<name>A0A1I5HV13_9FIRM</name>
<organism evidence="2 3">
    <name type="scientific">Anaerocolumna aminovalerica</name>
    <dbReference type="NCBI Taxonomy" id="1527"/>
    <lineage>
        <taxon>Bacteria</taxon>
        <taxon>Bacillati</taxon>
        <taxon>Bacillota</taxon>
        <taxon>Clostridia</taxon>
        <taxon>Lachnospirales</taxon>
        <taxon>Lachnospiraceae</taxon>
        <taxon>Anaerocolumna</taxon>
    </lineage>
</organism>
<dbReference type="STRING" id="1527.SAMN04489757_13520"/>
<gene>
    <name evidence="2" type="ORF">SAMN04489757_13520</name>
</gene>
<evidence type="ECO:0000313" key="3">
    <source>
        <dbReference type="Proteomes" id="UP000198806"/>
    </source>
</evidence>
<keyword evidence="1" id="KW-0812">Transmembrane</keyword>
<proteinExistence type="predicted"/>
<reference evidence="2 3" key="1">
    <citation type="submission" date="2016-10" db="EMBL/GenBank/DDBJ databases">
        <authorList>
            <person name="de Groot N.N."/>
        </authorList>
    </citation>
    <scope>NUCLEOTIDE SEQUENCE [LARGE SCALE GENOMIC DNA]</scope>
    <source>
        <strain evidence="2 3">DSM 1283</strain>
    </source>
</reference>
<keyword evidence="3" id="KW-1185">Reference proteome</keyword>
<dbReference type="NCBIfam" id="TIGR02838">
    <property type="entry name" value="spore_V_AC"/>
    <property type="match status" value="1"/>
</dbReference>
<dbReference type="PANTHER" id="PTHR38450:SF1">
    <property type="entry name" value="STAGE V SPORULATION PROTEIN AC"/>
    <property type="match status" value="1"/>
</dbReference>
<sequence length="171" mass="18660">MNDKNVKAGDVSAQDVIIEHDQDTKGQKYNEYVKKMTPKHSWFLNMLKAFLIGGIICTIGQGFNNLYKHWGATEDLAASYTTLSLVFLAVLLTGLNIYPKLAKFGGAGTVVPITGFANSVAAPAVEFKKEGHVFGIGCKIFTIAGPVILYGIFSSWILGIIYYILMEFGVV</sequence>
<accession>A0A1I5HV13</accession>
<dbReference type="PANTHER" id="PTHR38450">
    <property type="entry name" value="STAGE V SPORULATION PROTEIN AC-RELATED"/>
    <property type="match status" value="1"/>
</dbReference>
<keyword evidence="1" id="KW-1133">Transmembrane helix</keyword>
<evidence type="ECO:0000313" key="2">
    <source>
        <dbReference type="EMBL" id="SFO52132.1"/>
    </source>
</evidence>
<feature type="transmembrane region" description="Helical" evidence="1">
    <location>
        <begin position="147"/>
        <end position="165"/>
    </location>
</feature>
<dbReference type="Proteomes" id="UP000198806">
    <property type="component" value="Unassembled WGS sequence"/>
</dbReference>
<keyword evidence="1" id="KW-0472">Membrane</keyword>
<feature type="transmembrane region" description="Helical" evidence="1">
    <location>
        <begin position="42"/>
        <end position="64"/>
    </location>
</feature>